<keyword evidence="3" id="KW-1185">Reference proteome</keyword>
<organism evidence="2 3">
    <name type="scientific">Hibiscus sabdariffa</name>
    <name type="common">roselle</name>
    <dbReference type="NCBI Taxonomy" id="183260"/>
    <lineage>
        <taxon>Eukaryota</taxon>
        <taxon>Viridiplantae</taxon>
        <taxon>Streptophyta</taxon>
        <taxon>Embryophyta</taxon>
        <taxon>Tracheophyta</taxon>
        <taxon>Spermatophyta</taxon>
        <taxon>Magnoliopsida</taxon>
        <taxon>eudicotyledons</taxon>
        <taxon>Gunneridae</taxon>
        <taxon>Pentapetalae</taxon>
        <taxon>rosids</taxon>
        <taxon>malvids</taxon>
        <taxon>Malvales</taxon>
        <taxon>Malvaceae</taxon>
        <taxon>Malvoideae</taxon>
        <taxon>Hibiscus</taxon>
    </lineage>
</organism>
<feature type="compositionally biased region" description="Acidic residues" evidence="1">
    <location>
        <begin position="1"/>
        <end position="17"/>
    </location>
</feature>
<feature type="compositionally biased region" description="Polar residues" evidence="1">
    <location>
        <begin position="25"/>
        <end position="34"/>
    </location>
</feature>
<evidence type="ECO:0000256" key="1">
    <source>
        <dbReference type="SAM" id="MobiDB-lite"/>
    </source>
</evidence>
<reference evidence="2 3" key="1">
    <citation type="journal article" date="2024" name="G3 (Bethesda)">
        <title>Genome assembly of Hibiscus sabdariffa L. provides insights into metabolisms of medicinal natural products.</title>
        <authorList>
            <person name="Kim T."/>
        </authorList>
    </citation>
    <scope>NUCLEOTIDE SEQUENCE [LARGE SCALE GENOMIC DNA]</scope>
    <source>
        <strain evidence="2">TK-2024</strain>
        <tissue evidence="2">Old leaves</tissue>
    </source>
</reference>
<feature type="region of interest" description="Disordered" evidence="1">
    <location>
        <begin position="1"/>
        <end position="68"/>
    </location>
</feature>
<dbReference type="Proteomes" id="UP001396334">
    <property type="component" value="Unassembled WGS sequence"/>
</dbReference>
<comment type="caution">
    <text evidence="2">The sequence shown here is derived from an EMBL/GenBank/DDBJ whole genome shotgun (WGS) entry which is preliminary data.</text>
</comment>
<gene>
    <name evidence="2" type="ORF">V6N11_018610</name>
</gene>
<proteinExistence type="predicted"/>
<dbReference type="EMBL" id="JBBPBN010000214">
    <property type="protein sequence ID" value="KAK8972422.1"/>
    <property type="molecule type" value="Genomic_DNA"/>
</dbReference>
<evidence type="ECO:0000313" key="3">
    <source>
        <dbReference type="Proteomes" id="UP001396334"/>
    </source>
</evidence>
<accession>A0ABR2N8M0</accession>
<protein>
    <submittedName>
        <fullName evidence="2">Uncharacterized protein</fullName>
    </submittedName>
</protein>
<evidence type="ECO:0000313" key="2">
    <source>
        <dbReference type="EMBL" id="KAK8972422.1"/>
    </source>
</evidence>
<sequence length="68" mass="7153">MVAIDQVDEDGDGDGDNDASRLPSVANNTSQLDGGTQPRLEIDGATQNKGKPRVLNGKGTGMGKSYRY</sequence>
<name>A0ABR2N8M0_9ROSI</name>